<keyword evidence="2" id="KW-1185">Reference proteome</keyword>
<dbReference type="Proteomes" id="UP000076407">
    <property type="component" value="Unassembled WGS sequence"/>
</dbReference>
<proteinExistence type="predicted"/>
<dbReference type="EnsemblMetazoa" id="AQUA014868-RA">
    <property type="protein sequence ID" value="AQUA014868-PA"/>
    <property type="gene ID" value="AQUA014868"/>
</dbReference>
<dbReference type="AlphaFoldDB" id="A0A182XSR1"/>
<accession>A0A182XSR1</accession>
<dbReference type="VEuPathDB" id="VectorBase:AQUA014868"/>
<evidence type="ECO:0000313" key="1">
    <source>
        <dbReference type="EnsemblMetazoa" id="AQUA014868-PA"/>
    </source>
</evidence>
<evidence type="ECO:0000313" key="2">
    <source>
        <dbReference type="Proteomes" id="UP000076407"/>
    </source>
</evidence>
<sequence length="43" mass="4793">MVKLVSDQTPVCNLLLKRTGKGITKDTSLEARFPSQVCKTEKK</sequence>
<reference evidence="1" key="1">
    <citation type="submission" date="2020-05" db="UniProtKB">
        <authorList>
            <consortium name="EnsemblMetazoa"/>
        </authorList>
    </citation>
    <scope>IDENTIFICATION</scope>
    <source>
        <strain evidence="1">SANGQUA</strain>
    </source>
</reference>
<name>A0A182XSR1_ANOQN</name>
<protein>
    <submittedName>
        <fullName evidence="1">Uncharacterized protein</fullName>
    </submittedName>
</protein>
<organism evidence="1 2">
    <name type="scientific">Anopheles quadriannulatus</name>
    <name type="common">Mosquito</name>
    <dbReference type="NCBI Taxonomy" id="34691"/>
    <lineage>
        <taxon>Eukaryota</taxon>
        <taxon>Metazoa</taxon>
        <taxon>Ecdysozoa</taxon>
        <taxon>Arthropoda</taxon>
        <taxon>Hexapoda</taxon>
        <taxon>Insecta</taxon>
        <taxon>Pterygota</taxon>
        <taxon>Neoptera</taxon>
        <taxon>Endopterygota</taxon>
        <taxon>Diptera</taxon>
        <taxon>Nematocera</taxon>
        <taxon>Culicoidea</taxon>
        <taxon>Culicidae</taxon>
        <taxon>Anophelinae</taxon>
        <taxon>Anopheles</taxon>
    </lineage>
</organism>